<evidence type="ECO:0000256" key="3">
    <source>
        <dbReference type="ARBA" id="ARBA00022989"/>
    </source>
</evidence>
<dbReference type="PANTHER" id="PTHR43731">
    <property type="entry name" value="RHOMBOID PROTEASE"/>
    <property type="match status" value="1"/>
</dbReference>
<gene>
    <name evidence="7" type="ORF">DAMNIGENAA_07670</name>
</gene>
<dbReference type="Proteomes" id="UP001144372">
    <property type="component" value="Unassembled WGS sequence"/>
</dbReference>
<keyword evidence="2 5" id="KW-0812">Transmembrane</keyword>
<comment type="subcellular location">
    <subcellularLocation>
        <location evidence="1">Membrane</location>
        <topology evidence="1">Multi-pass membrane protein</topology>
    </subcellularLocation>
</comment>
<sequence>MIPLKDINPSKGVPVINYFIIVLCTFAFLYELQLGGHLEDFLFTYGLIPARYTKPEIAIHFTLMEQILPFFTSMFLHGGWLHLIGNMWILHIFGDNVEGEIGHLSYLLFYVISGLIAASIQVFFNPSSSIPTIGASGAIAGIMGAYFILYPRARILTFIPIFFIPYLIVLPAYVFLGFWFILQFFSGTFSLLGRGHHVAGIAWWAHVGGFIGGIFLLNLFGKKAFRR</sequence>
<dbReference type="GO" id="GO:0006508">
    <property type="term" value="P:proteolysis"/>
    <property type="evidence" value="ECO:0007669"/>
    <property type="project" value="UniProtKB-KW"/>
</dbReference>
<evidence type="ECO:0000313" key="8">
    <source>
        <dbReference type="Proteomes" id="UP001144372"/>
    </source>
</evidence>
<protein>
    <submittedName>
        <fullName evidence="7">Rhomboid family intramembrane serine protease</fullName>
    </submittedName>
</protein>
<evidence type="ECO:0000313" key="7">
    <source>
        <dbReference type="EMBL" id="GLI33334.1"/>
    </source>
</evidence>
<keyword evidence="7" id="KW-0378">Hydrolase</keyword>
<evidence type="ECO:0000259" key="6">
    <source>
        <dbReference type="Pfam" id="PF01694"/>
    </source>
</evidence>
<name>A0A9W6FRT4_9BACT</name>
<dbReference type="Gene3D" id="1.20.1540.10">
    <property type="entry name" value="Rhomboid-like"/>
    <property type="match status" value="1"/>
</dbReference>
<evidence type="ECO:0000256" key="5">
    <source>
        <dbReference type="SAM" id="Phobius"/>
    </source>
</evidence>
<dbReference type="FunFam" id="1.20.1540.10:FF:000027">
    <property type="entry name" value="Rhomboid family intramembrane serine protease"/>
    <property type="match status" value="1"/>
</dbReference>
<proteinExistence type="predicted"/>
<keyword evidence="7" id="KW-0645">Protease</keyword>
<accession>A0A9W6FRT4</accession>
<dbReference type="GO" id="GO:0004252">
    <property type="term" value="F:serine-type endopeptidase activity"/>
    <property type="evidence" value="ECO:0007669"/>
    <property type="project" value="InterPro"/>
</dbReference>
<feature type="transmembrane region" description="Helical" evidence="5">
    <location>
        <begin position="161"/>
        <end position="181"/>
    </location>
</feature>
<dbReference type="RefSeq" id="WP_281792346.1">
    <property type="nucleotide sequence ID" value="NZ_BSDR01000001.1"/>
</dbReference>
<organism evidence="7 8">
    <name type="scientific">Desulforhabdus amnigena</name>
    <dbReference type="NCBI Taxonomy" id="40218"/>
    <lineage>
        <taxon>Bacteria</taxon>
        <taxon>Pseudomonadati</taxon>
        <taxon>Thermodesulfobacteriota</taxon>
        <taxon>Syntrophobacteria</taxon>
        <taxon>Syntrophobacterales</taxon>
        <taxon>Syntrophobacteraceae</taxon>
        <taxon>Desulforhabdus</taxon>
    </lineage>
</organism>
<feature type="domain" description="Peptidase S54 rhomboid" evidence="6">
    <location>
        <begin position="66"/>
        <end position="220"/>
    </location>
</feature>
<evidence type="ECO:0000256" key="2">
    <source>
        <dbReference type="ARBA" id="ARBA00022692"/>
    </source>
</evidence>
<feature type="transmembrane region" description="Helical" evidence="5">
    <location>
        <begin position="12"/>
        <end position="30"/>
    </location>
</feature>
<dbReference type="InterPro" id="IPR035952">
    <property type="entry name" value="Rhomboid-like_sf"/>
</dbReference>
<dbReference type="InterPro" id="IPR022764">
    <property type="entry name" value="Peptidase_S54_rhomboid_dom"/>
</dbReference>
<feature type="transmembrane region" description="Helical" evidence="5">
    <location>
        <begin position="106"/>
        <end position="124"/>
    </location>
</feature>
<dbReference type="AlphaFoldDB" id="A0A9W6FRT4"/>
<keyword evidence="8" id="KW-1185">Reference proteome</keyword>
<comment type="caution">
    <text evidence="7">The sequence shown here is derived from an EMBL/GenBank/DDBJ whole genome shotgun (WGS) entry which is preliminary data.</text>
</comment>
<feature type="transmembrane region" description="Helical" evidence="5">
    <location>
        <begin position="201"/>
        <end position="221"/>
    </location>
</feature>
<keyword evidence="4 5" id="KW-0472">Membrane</keyword>
<feature type="transmembrane region" description="Helical" evidence="5">
    <location>
        <begin position="74"/>
        <end position="94"/>
    </location>
</feature>
<dbReference type="InterPro" id="IPR050925">
    <property type="entry name" value="Rhomboid_protease_S54"/>
</dbReference>
<evidence type="ECO:0000256" key="4">
    <source>
        <dbReference type="ARBA" id="ARBA00023136"/>
    </source>
</evidence>
<dbReference type="Pfam" id="PF01694">
    <property type="entry name" value="Rhomboid"/>
    <property type="match status" value="1"/>
</dbReference>
<dbReference type="EMBL" id="BSDR01000001">
    <property type="protein sequence ID" value="GLI33334.1"/>
    <property type="molecule type" value="Genomic_DNA"/>
</dbReference>
<dbReference type="SUPFAM" id="SSF144091">
    <property type="entry name" value="Rhomboid-like"/>
    <property type="match status" value="1"/>
</dbReference>
<reference evidence="7" key="1">
    <citation type="submission" date="2022-12" db="EMBL/GenBank/DDBJ databases">
        <title>Reference genome sequencing for broad-spectrum identification of bacterial and archaeal isolates by mass spectrometry.</title>
        <authorList>
            <person name="Sekiguchi Y."/>
            <person name="Tourlousse D.M."/>
        </authorList>
    </citation>
    <scope>NUCLEOTIDE SEQUENCE</scope>
    <source>
        <strain evidence="7">ASRB1</strain>
    </source>
</reference>
<feature type="transmembrane region" description="Helical" evidence="5">
    <location>
        <begin position="130"/>
        <end position="149"/>
    </location>
</feature>
<evidence type="ECO:0000256" key="1">
    <source>
        <dbReference type="ARBA" id="ARBA00004141"/>
    </source>
</evidence>
<keyword evidence="3 5" id="KW-1133">Transmembrane helix</keyword>
<dbReference type="GO" id="GO:0016020">
    <property type="term" value="C:membrane"/>
    <property type="evidence" value="ECO:0007669"/>
    <property type="project" value="UniProtKB-SubCell"/>
</dbReference>
<dbReference type="PANTHER" id="PTHR43731:SF26">
    <property type="entry name" value="RHOMBOID-LIKE PROTEIN 10, CHLOROPLASTIC"/>
    <property type="match status" value="1"/>
</dbReference>